<feature type="transmembrane region" description="Helical" evidence="1">
    <location>
        <begin position="357"/>
        <end position="375"/>
    </location>
</feature>
<dbReference type="Pfam" id="PF18920">
    <property type="entry name" value="DUF5671"/>
    <property type="match status" value="2"/>
</dbReference>
<feature type="transmembrane region" description="Helical" evidence="1">
    <location>
        <begin position="205"/>
        <end position="228"/>
    </location>
</feature>
<dbReference type="Proteomes" id="UP000237983">
    <property type="component" value="Unassembled WGS sequence"/>
</dbReference>
<evidence type="ECO:0000313" key="4">
    <source>
        <dbReference type="Proteomes" id="UP000237983"/>
    </source>
</evidence>
<keyword evidence="1" id="KW-1133">Transmembrane helix</keyword>
<accession>A0A2T0VGR0</accession>
<feature type="domain" description="DUF5671" evidence="2">
    <location>
        <begin position="18"/>
        <end position="129"/>
    </location>
</feature>
<dbReference type="RefSeq" id="WP_106210151.1">
    <property type="nucleotide sequence ID" value="NZ_PVTL01000002.1"/>
</dbReference>
<name>A0A2T0VGR0_9MICO</name>
<evidence type="ECO:0000313" key="3">
    <source>
        <dbReference type="EMBL" id="PRY69389.1"/>
    </source>
</evidence>
<feature type="transmembrane region" description="Helical" evidence="1">
    <location>
        <begin position="240"/>
        <end position="273"/>
    </location>
</feature>
<gene>
    <name evidence="3" type="ORF">B0I08_10261</name>
</gene>
<feature type="domain" description="DUF5671" evidence="2">
    <location>
        <begin position="321"/>
        <end position="444"/>
    </location>
</feature>
<keyword evidence="4" id="KW-1185">Reference proteome</keyword>
<feature type="transmembrane region" description="Helical" evidence="1">
    <location>
        <begin position="163"/>
        <end position="185"/>
    </location>
</feature>
<reference evidence="3 4" key="1">
    <citation type="submission" date="2018-03" db="EMBL/GenBank/DDBJ databases">
        <title>Genomic Encyclopedia of Type Strains, Phase III (KMG-III): the genomes of soil and plant-associated and newly described type strains.</title>
        <authorList>
            <person name="Whitman W."/>
        </authorList>
    </citation>
    <scope>NUCLEOTIDE SEQUENCE [LARGE SCALE GENOMIC DNA]</scope>
    <source>
        <strain evidence="3 4">CGMCC 1.12484</strain>
    </source>
</reference>
<dbReference type="OrthoDB" id="4954891at2"/>
<evidence type="ECO:0000259" key="2">
    <source>
        <dbReference type="Pfam" id="PF18920"/>
    </source>
</evidence>
<organism evidence="3 4">
    <name type="scientific">Glaciihabitans tibetensis</name>
    <dbReference type="NCBI Taxonomy" id="1266600"/>
    <lineage>
        <taxon>Bacteria</taxon>
        <taxon>Bacillati</taxon>
        <taxon>Actinomycetota</taxon>
        <taxon>Actinomycetes</taxon>
        <taxon>Micrococcales</taxon>
        <taxon>Microbacteriaceae</taxon>
        <taxon>Glaciihabitans</taxon>
    </lineage>
</organism>
<keyword evidence="1" id="KW-0812">Transmembrane</keyword>
<proteinExistence type="predicted"/>
<keyword evidence="1" id="KW-0472">Membrane</keyword>
<feature type="transmembrane region" description="Helical" evidence="1">
    <location>
        <begin position="395"/>
        <end position="419"/>
    </location>
</feature>
<dbReference type="AlphaFoldDB" id="A0A2T0VGR0"/>
<feature type="transmembrane region" description="Helical" evidence="1">
    <location>
        <begin position="324"/>
        <end position="345"/>
    </location>
</feature>
<feature type="transmembrane region" description="Helical" evidence="1">
    <location>
        <begin position="439"/>
        <end position="456"/>
    </location>
</feature>
<feature type="transmembrane region" description="Helical" evidence="1">
    <location>
        <begin position="20"/>
        <end position="41"/>
    </location>
</feature>
<dbReference type="InterPro" id="IPR043728">
    <property type="entry name" value="DUF5671"/>
</dbReference>
<sequence>MIAERPSAVTAAQPTVRRLIVYTILFALVMIAAIGLSGLVGRLLDTGVVLVEGDVAGLAQSLAFTLIAGPLAAVLWWFVWRRLSGGADRSSVLWGVYITAVYTVSLITFTQALLGAVTASIGGDAAPRDVGTGLVWWGVWIWHRWMLLHPVKGPRQLRHAPGVVGFVWGLAIGVAGSITGLGLVFREAIDTVAGSAGSVVAVGNPWWEAVLQSLVWAVGGWVVWWWHWNHDRARALGSDFATVAVIAAGIAGGSILTLGGLGVSLFVVLRLTFDRSDPLREILDPLSSALATATVGAVVWAYHRTVVDSLAATPRLAASLVTSGVGLVATASGVGVIVNALLAALTPALVGADARTLLLAGISSAVVGGPLWWIVWKPASIAGPAEAASPARRVYLIAVFGLSAVVAVVTLLVVGYRVFEFALDGALAASLLDRVRAPLGLLFATVLVAAYHFVVWRRELVAVTTAGLVQARRIGRIILVSGANAAAEAQILHAISGAPVTIWSRASDDEQPSPDAAHLADALGLLAGKRVLVVVGPGSRVEAIGLAD</sequence>
<dbReference type="EMBL" id="PVTL01000002">
    <property type="protein sequence ID" value="PRY69389.1"/>
    <property type="molecule type" value="Genomic_DNA"/>
</dbReference>
<feature type="transmembrane region" description="Helical" evidence="1">
    <location>
        <begin position="92"/>
        <end position="114"/>
    </location>
</feature>
<protein>
    <recommendedName>
        <fullName evidence="2">DUF5671 domain-containing protein</fullName>
    </recommendedName>
</protein>
<comment type="caution">
    <text evidence="3">The sequence shown here is derived from an EMBL/GenBank/DDBJ whole genome shotgun (WGS) entry which is preliminary data.</text>
</comment>
<evidence type="ECO:0000256" key="1">
    <source>
        <dbReference type="SAM" id="Phobius"/>
    </source>
</evidence>
<feature type="transmembrane region" description="Helical" evidence="1">
    <location>
        <begin position="61"/>
        <end position="80"/>
    </location>
</feature>